<gene>
    <name evidence="1" type="ORF">ADEAN_000874500</name>
</gene>
<evidence type="ECO:0000313" key="2">
    <source>
        <dbReference type="Proteomes" id="UP000515908"/>
    </source>
</evidence>
<protein>
    <submittedName>
        <fullName evidence="1">Uncharacterized protein</fullName>
    </submittedName>
</protein>
<name>A0A7G2CQG3_9TRYP</name>
<accession>A0A7G2CQG3</accession>
<dbReference type="Proteomes" id="UP000515908">
    <property type="component" value="Chromosome 20"/>
</dbReference>
<organism evidence="1 2">
    <name type="scientific">Angomonas deanei</name>
    <dbReference type="NCBI Taxonomy" id="59799"/>
    <lineage>
        <taxon>Eukaryota</taxon>
        <taxon>Discoba</taxon>
        <taxon>Euglenozoa</taxon>
        <taxon>Kinetoplastea</taxon>
        <taxon>Metakinetoplastina</taxon>
        <taxon>Trypanosomatida</taxon>
        <taxon>Trypanosomatidae</taxon>
        <taxon>Strigomonadinae</taxon>
        <taxon>Angomonas</taxon>
    </lineage>
</organism>
<keyword evidence="2" id="KW-1185">Reference proteome</keyword>
<sequence>MTTLVVEPHCKASEGGDCYRHGAGYFCTYCAYTVCEACYAAIQHKRKEPRRITGVTPTRDGALQHGEGELVTQCHLCRRGHLHQEDNMLFPWCCEGPYPASRVSRGGNAAYDTNSLQRYHTMKSQYSRRAASTAPLRASFHGIQEEEGEVRVVTDYRPACCPEGGRFLFSVDNPRLRETLVWAALSVDRRHAQPSVGLTTTIPLQVMRCPPTIRDLPPRRYVLSVPSGYYGTHGVHALMLFYRSDLFLRAEMQLSAVGGLSGHPSLPAIKPLLVVRLLHRLPIPRPVSKRAREDEATETSRKDVDCPELALCLDYLQHGKSVAVYGALSKYFFLEHVAHSTALLDYRVCVVDCSLGSVLRRERDVNNNSITSSGRGLSPCAKAHRG</sequence>
<dbReference type="AlphaFoldDB" id="A0A7G2CQG3"/>
<reference evidence="1 2" key="1">
    <citation type="submission" date="2020-08" db="EMBL/GenBank/DDBJ databases">
        <authorList>
            <person name="Newling K."/>
            <person name="Davey J."/>
            <person name="Forrester S."/>
        </authorList>
    </citation>
    <scope>NUCLEOTIDE SEQUENCE [LARGE SCALE GENOMIC DNA]</scope>
    <source>
        <strain evidence="2">Crithidia deanei Carvalho (ATCC PRA-265)</strain>
    </source>
</reference>
<evidence type="ECO:0000313" key="1">
    <source>
        <dbReference type="EMBL" id="CAD2221214.1"/>
    </source>
</evidence>
<proteinExistence type="predicted"/>
<dbReference type="VEuPathDB" id="TriTrypDB:ADEAN_000874500"/>
<dbReference type="EMBL" id="LR877164">
    <property type="protein sequence ID" value="CAD2221214.1"/>
    <property type="molecule type" value="Genomic_DNA"/>
</dbReference>